<evidence type="ECO:0000313" key="3">
    <source>
        <dbReference type="EMBL" id="WVZ17202.1"/>
    </source>
</evidence>
<feature type="transmembrane region" description="Helical" evidence="2">
    <location>
        <begin position="145"/>
        <end position="165"/>
    </location>
</feature>
<reference evidence="3 4" key="1">
    <citation type="journal article" date="2023" name="Life. Sci Alliance">
        <title>Evolutionary insights into 3D genome organization and epigenetic landscape of Vigna mungo.</title>
        <authorList>
            <person name="Junaid A."/>
            <person name="Singh B."/>
            <person name="Bhatia S."/>
        </authorList>
    </citation>
    <scope>NUCLEOTIDE SEQUENCE [LARGE SCALE GENOMIC DNA]</scope>
    <source>
        <strain evidence="3">Urdbean</strain>
    </source>
</reference>
<protein>
    <recommendedName>
        <fullName evidence="5">Thaumatin-like protein 1</fullName>
    </recommendedName>
</protein>
<sequence>MVNCATGLYSGTFTITNNCTYTVWPAVLSCTSLPLPTTGFTLLPGDSNILPMPPVWSGGLWGRTHSSIDITGKFSCVTGDCGTSTVECAGVNLTPAATLVEFDFNGTSQMNLYDISLVEGFSGESGSDEWKVFGAEFLLKVKEGFLLYVFMWCVSYFCCISLCCYE</sequence>
<comment type="similarity">
    <text evidence="1">Belongs to the thaumatin family.</text>
</comment>
<dbReference type="Pfam" id="PF00314">
    <property type="entry name" value="Thaumatin"/>
    <property type="match status" value="1"/>
</dbReference>
<dbReference type="SMART" id="SM00205">
    <property type="entry name" value="THN"/>
    <property type="match status" value="1"/>
</dbReference>
<keyword evidence="4" id="KW-1185">Reference proteome</keyword>
<name>A0AAQ3NYE0_VIGMU</name>
<dbReference type="InterPro" id="IPR001938">
    <property type="entry name" value="Thaumatin"/>
</dbReference>
<dbReference type="SUPFAM" id="SSF49870">
    <property type="entry name" value="Osmotin, thaumatin-like protein"/>
    <property type="match status" value="1"/>
</dbReference>
<dbReference type="Proteomes" id="UP001374535">
    <property type="component" value="Chromosome 3"/>
</dbReference>
<dbReference type="PROSITE" id="PS51367">
    <property type="entry name" value="THAUMATIN_2"/>
    <property type="match status" value="1"/>
</dbReference>
<keyword evidence="2" id="KW-0472">Membrane</keyword>
<dbReference type="AlphaFoldDB" id="A0AAQ3NYE0"/>
<dbReference type="EMBL" id="CP144698">
    <property type="protein sequence ID" value="WVZ17202.1"/>
    <property type="molecule type" value="Genomic_DNA"/>
</dbReference>
<accession>A0AAQ3NYE0</accession>
<keyword evidence="2" id="KW-0812">Transmembrane</keyword>
<evidence type="ECO:0000313" key="4">
    <source>
        <dbReference type="Proteomes" id="UP001374535"/>
    </source>
</evidence>
<dbReference type="PANTHER" id="PTHR31048">
    <property type="entry name" value="OS03G0233200 PROTEIN"/>
    <property type="match status" value="1"/>
</dbReference>
<evidence type="ECO:0000256" key="1">
    <source>
        <dbReference type="ARBA" id="ARBA00010607"/>
    </source>
</evidence>
<keyword evidence="2" id="KW-1133">Transmembrane helix</keyword>
<proteinExistence type="inferred from homology"/>
<evidence type="ECO:0000256" key="2">
    <source>
        <dbReference type="SAM" id="Phobius"/>
    </source>
</evidence>
<evidence type="ECO:0008006" key="5">
    <source>
        <dbReference type="Google" id="ProtNLM"/>
    </source>
</evidence>
<dbReference type="PRINTS" id="PR00347">
    <property type="entry name" value="THAUMATIN"/>
</dbReference>
<dbReference type="InterPro" id="IPR037176">
    <property type="entry name" value="Osmotin/thaumatin-like_sf"/>
</dbReference>
<gene>
    <name evidence="3" type="ORF">V8G54_010184</name>
</gene>
<organism evidence="3 4">
    <name type="scientific">Vigna mungo</name>
    <name type="common">Black gram</name>
    <name type="synonym">Phaseolus mungo</name>
    <dbReference type="NCBI Taxonomy" id="3915"/>
    <lineage>
        <taxon>Eukaryota</taxon>
        <taxon>Viridiplantae</taxon>
        <taxon>Streptophyta</taxon>
        <taxon>Embryophyta</taxon>
        <taxon>Tracheophyta</taxon>
        <taxon>Spermatophyta</taxon>
        <taxon>Magnoliopsida</taxon>
        <taxon>eudicotyledons</taxon>
        <taxon>Gunneridae</taxon>
        <taxon>Pentapetalae</taxon>
        <taxon>rosids</taxon>
        <taxon>fabids</taxon>
        <taxon>Fabales</taxon>
        <taxon>Fabaceae</taxon>
        <taxon>Papilionoideae</taxon>
        <taxon>50 kb inversion clade</taxon>
        <taxon>NPAAA clade</taxon>
        <taxon>indigoferoid/millettioid clade</taxon>
        <taxon>Phaseoleae</taxon>
        <taxon>Vigna</taxon>
    </lineage>
</organism>
<dbReference type="Gene3D" id="2.60.110.10">
    <property type="entry name" value="Thaumatin"/>
    <property type="match status" value="1"/>
</dbReference>